<dbReference type="RefSeq" id="WP_290706906.1">
    <property type="nucleotide sequence ID" value="NZ_BAAAVS010000055.1"/>
</dbReference>
<organism evidence="8 9">
    <name type="scientific">Gordonia defluvii</name>
    <dbReference type="NCBI Taxonomy" id="283718"/>
    <lineage>
        <taxon>Bacteria</taxon>
        <taxon>Bacillati</taxon>
        <taxon>Actinomycetota</taxon>
        <taxon>Actinomycetes</taxon>
        <taxon>Mycobacteriales</taxon>
        <taxon>Gordoniaceae</taxon>
        <taxon>Gordonia</taxon>
    </lineage>
</organism>
<feature type="transmembrane region" description="Helical" evidence="7">
    <location>
        <begin position="215"/>
        <end position="235"/>
    </location>
</feature>
<dbReference type="PANTHER" id="PTHR21716:SF4">
    <property type="entry name" value="TRANSMEMBRANE PROTEIN 245"/>
    <property type="match status" value="1"/>
</dbReference>
<dbReference type="Proteomes" id="UP001501035">
    <property type="component" value="Unassembled WGS sequence"/>
</dbReference>
<dbReference type="EMBL" id="BAAAVS010000055">
    <property type="protein sequence ID" value="GAA3045737.1"/>
    <property type="molecule type" value="Genomic_DNA"/>
</dbReference>
<feature type="transmembrane region" description="Helical" evidence="7">
    <location>
        <begin position="158"/>
        <end position="180"/>
    </location>
</feature>
<feature type="transmembrane region" description="Helical" evidence="7">
    <location>
        <begin position="308"/>
        <end position="341"/>
    </location>
</feature>
<comment type="caution">
    <text evidence="8">The sequence shown here is derived from an EMBL/GenBank/DDBJ whole genome shotgun (WGS) entry which is preliminary data.</text>
</comment>
<dbReference type="PANTHER" id="PTHR21716">
    <property type="entry name" value="TRANSMEMBRANE PROTEIN"/>
    <property type="match status" value="1"/>
</dbReference>
<sequence>MLTDFTPNERRALGIMTVLALLFGAYFLRHYLVLMGFAAVLAYLFLPIYRRLANKMNSGLASALTLISAIAIVAIPVSAVITLAGIQIAQMVDSVRKWLQTADLTQVGQRLLESINQFLVKVPFVHVDPLTMDKVRDVVSNIAEAGGKFALGFARDSAGGLATTVTMAIIFLYVFLALLTNGSKVVEIVKDLNPLGPEVSDIYLSKIGSMVTATVRGQFVIAFVQGLAGAISIYIGGIHQAFFMFVIFLTVLSIIPLGSGIVTMPLGIGMALTGNVVGGIFVFVFHLLVTTNIDNFLRPMLVPRNAHLHPALMLLAVFAGLGMFGFAGIVFGPVLMIIIVTTVDMYRSVYKGAAWVDDFESAGDDDDDSGKPRWWRRVLHRGGSPSQDDSGASTLTVAGKSPGSPD</sequence>
<evidence type="ECO:0000313" key="9">
    <source>
        <dbReference type="Proteomes" id="UP001501035"/>
    </source>
</evidence>
<dbReference type="InterPro" id="IPR002549">
    <property type="entry name" value="AI-2E-like"/>
</dbReference>
<keyword evidence="9" id="KW-1185">Reference proteome</keyword>
<protein>
    <submittedName>
        <fullName evidence="8">AI-2E family transporter</fullName>
    </submittedName>
</protein>
<comment type="subcellular location">
    <subcellularLocation>
        <location evidence="1">Membrane</location>
        <topology evidence="1">Multi-pass membrane protein</topology>
    </subcellularLocation>
</comment>
<evidence type="ECO:0000256" key="6">
    <source>
        <dbReference type="SAM" id="MobiDB-lite"/>
    </source>
</evidence>
<feature type="transmembrane region" description="Helical" evidence="7">
    <location>
        <begin position="64"/>
        <end position="89"/>
    </location>
</feature>
<evidence type="ECO:0000256" key="7">
    <source>
        <dbReference type="SAM" id="Phobius"/>
    </source>
</evidence>
<accession>A0ABP6LIF4</accession>
<feature type="transmembrane region" description="Helical" evidence="7">
    <location>
        <begin position="269"/>
        <end position="288"/>
    </location>
</feature>
<reference evidence="9" key="1">
    <citation type="journal article" date="2019" name="Int. J. Syst. Evol. Microbiol.">
        <title>The Global Catalogue of Microorganisms (GCM) 10K type strain sequencing project: providing services to taxonomists for standard genome sequencing and annotation.</title>
        <authorList>
            <consortium name="The Broad Institute Genomics Platform"/>
            <consortium name="The Broad Institute Genome Sequencing Center for Infectious Disease"/>
            <person name="Wu L."/>
            <person name="Ma J."/>
        </authorList>
    </citation>
    <scope>NUCLEOTIDE SEQUENCE [LARGE SCALE GENOMIC DNA]</scope>
    <source>
        <strain evidence="9">JCM 14234</strain>
    </source>
</reference>
<keyword evidence="4 7" id="KW-1133">Transmembrane helix</keyword>
<evidence type="ECO:0000256" key="5">
    <source>
        <dbReference type="ARBA" id="ARBA00023136"/>
    </source>
</evidence>
<feature type="compositionally biased region" description="Polar residues" evidence="6">
    <location>
        <begin position="384"/>
        <end position="396"/>
    </location>
</feature>
<evidence type="ECO:0000256" key="4">
    <source>
        <dbReference type="ARBA" id="ARBA00022989"/>
    </source>
</evidence>
<feature type="region of interest" description="Disordered" evidence="6">
    <location>
        <begin position="380"/>
        <end position="406"/>
    </location>
</feature>
<keyword evidence="5 7" id="KW-0472">Membrane</keyword>
<feature type="transmembrane region" description="Helical" evidence="7">
    <location>
        <begin position="241"/>
        <end position="262"/>
    </location>
</feature>
<proteinExistence type="inferred from homology"/>
<evidence type="ECO:0000256" key="3">
    <source>
        <dbReference type="ARBA" id="ARBA00022692"/>
    </source>
</evidence>
<gene>
    <name evidence="8" type="ORF">GCM10010528_26260</name>
</gene>
<feature type="transmembrane region" description="Helical" evidence="7">
    <location>
        <begin position="34"/>
        <end position="52"/>
    </location>
</feature>
<feature type="transmembrane region" description="Helical" evidence="7">
    <location>
        <begin position="12"/>
        <end position="28"/>
    </location>
</feature>
<dbReference type="Pfam" id="PF01594">
    <property type="entry name" value="AI-2E_transport"/>
    <property type="match status" value="1"/>
</dbReference>
<keyword evidence="3 7" id="KW-0812">Transmembrane</keyword>
<evidence type="ECO:0000256" key="2">
    <source>
        <dbReference type="ARBA" id="ARBA00009773"/>
    </source>
</evidence>
<evidence type="ECO:0000313" key="8">
    <source>
        <dbReference type="EMBL" id="GAA3045737.1"/>
    </source>
</evidence>
<comment type="similarity">
    <text evidence="2">Belongs to the autoinducer-2 exporter (AI-2E) (TC 2.A.86) family.</text>
</comment>
<evidence type="ECO:0000256" key="1">
    <source>
        <dbReference type="ARBA" id="ARBA00004141"/>
    </source>
</evidence>
<name>A0ABP6LIF4_9ACTN</name>